<reference evidence="2" key="1">
    <citation type="journal article" date="2019" name="Int. J. Syst. Evol. Microbiol.">
        <title>The Global Catalogue of Microorganisms (GCM) 10K type strain sequencing project: providing services to taxonomists for standard genome sequencing and annotation.</title>
        <authorList>
            <consortium name="The Broad Institute Genomics Platform"/>
            <consortium name="The Broad Institute Genome Sequencing Center for Infectious Disease"/>
            <person name="Wu L."/>
            <person name="Ma J."/>
        </authorList>
    </citation>
    <scope>NUCLEOTIDE SEQUENCE [LARGE SCALE GENOMIC DNA]</scope>
    <source>
        <strain evidence="2">JCM 18014</strain>
    </source>
</reference>
<dbReference type="Gene3D" id="3.40.720.10">
    <property type="entry name" value="Alkaline Phosphatase, subunit A"/>
    <property type="match status" value="1"/>
</dbReference>
<gene>
    <name evidence="1" type="ORF">GCM10023208_15860</name>
</gene>
<dbReference type="RefSeq" id="WP_346032576.1">
    <property type="nucleotide sequence ID" value="NZ_BAABHV010000010.1"/>
</dbReference>
<organism evidence="1 2">
    <name type="scientific">Erythrobacter westpacificensis</name>
    <dbReference type="NCBI Taxonomy" id="1055231"/>
    <lineage>
        <taxon>Bacteria</taxon>
        <taxon>Pseudomonadati</taxon>
        <taxon>Pseudomonadota</taxon>
        <taxon>Alphaproteobacteria</taxon>
        <taxon>Sphingomonadales</taxon>
        <taxon>Erythrobacteraceae</taxon>
        <taxon>Erythrobacter/Porphyrobacter group</taxon>
        <taxon>Erythrobacter</taxon>
    </lineage>
</organism>
<evidence type="ECO:0008006" key="3">
    <source>
        <dbReference type="Google" id="ProtNLM"/>
    </source>
</evidence>
<dbReference type="EMBL" id="BAABHV010000010">
    <property type="protein sequence ID" value="GAA5053716.1"/>
    <property type="molecule type" value="Genomic_DNA"/>
</dbReference>
<dbReference type="SUPFAM" id="SSF53649">
    <property type="entry name" value="Alkaline phosphatase-like"/>
    <property type="match status" value="1"/>
</dbReference>
<accession>A0ABP9K8Y1</accession>
<comment type="caution">
    <text evidence="1">The sequence shown here is derived from an EMBL/GenBank/DDBJ whole genome shotgun (WGS) entry which is preliminary data.</text>
</comment>
<evidence type="ECO:0000313" key="2">
    <source>
        <dbReference type="Proteomes" id="UP001500518"/>
    </source>
</evidence>
<evidence type="ECO:0000313" key="1">
    <source>
        <dbReference type="EMBL" id="GAA5053716.1"/>
    </source>
</evidence>
<dbReference type="Proteomes" id="UP001500518">
    <property type="component" value="Unassembled WGS sequence"/>
</dbReference>
<name>A0ABP9K8Y1_9SPHN</name>
<proteinExistence type="predicted"/>
<sequence length="247" mass="28117">MPANDHDRAIFDAIWNADKWAPHYTASYGEAPFYGSTTNAEIRELCEAWDDPTRFDFDSANCVPHRFAQAGFETTALHGFTPEFFDRRDWYPRVGFENVQFGPDLVREGAQLCDGVFTGVCDREFPREIAAILGREPQKRKLVYWLTLSGHLPVDDNASMQLGACNLGTPEWREAFPMLCRSYMLQRQIADALREEIDSPGFADTDVLIVGDHIPPFFQRSIRSRFKTGLVPFIYLRRQQDVAGPAA</sequence>
<protein>
    <recommendedName>
        <fullName evidence="3">Sulfatase N-terminal domain-containing protein</fullName>
    </recommendedName>
</protein>
<keyword evidence="2" id="KW-1185">Reference proteome</keyword>
<dbReference type="InterPro" id="IPR017850">
    <property type="entry name" value="Alkaline_phosphatase_core_sf"/>
</dbReference>